<reference evidence="1 2" key="1">
    <citation type="submission" date="2019-01" db="EMBL/GenBank/DDBJ databases">
        <title>Sequencing of cultivated peanut Arachis hypogaea provides insights into genome evolution and oil improvement.</title>
        <authorList>
            <person name="Chen X."/>
        </authorList>
    </citation>
    <scope>NUCLEOTIDE SEQUENCE [LARGE SCALE GENOMIC DNA]</scope>
    <source>
        <strain evidence="2">cv. Fuhuasheng</strain>
        <tissue evidence="1">Leaves</tissue>
    </source>
</reference>
<evidence type="ECO:0000313" key="1">
    <source>
        <dbReference type="EMBL" id="RYQ82028.1"/>
    </source>
</evidence>
<sequence>MNLLKEGMTYQITYFGVGRNVDNFKITHHEYVVNLNQRTDVHGLLESSSISQYGFSIVSFDTLNAFGFDFIYLVDIIKYFARIGSEKTLEKIPCMAQRCSSILKK</sequence>
<dbReference type="AlphaFoldDB" id="A0A444WX50"/>
<evidence type="ECO:0000313" key="2">
    <source>
        <dbReference type="Proteomes" id="UP000289738"/>
    </source>
</evidence>
<protein>
    <submittedName>
        <fullName evidence="1">Uncharacterized protein</fullName>
    </submittedName>
</protein>
<gene>
    <name evidence="1" type="ORF">Ahy_B10g100604</name>
</gene>
<proteinExistence type="predicted"/>
<dbReference type="Gene3D" id="2.40.50.140">
    <property type="entry name" value="Nucleic acid-binding proteins"/>
    <property type="match status" value="1"/>
</dbReference>
<keyword evidence="2" id="KW-1185">Reference proteome</keyword>
<comment type="caution">
    <text evidence="1">The sequence shown here is derived from an EMBL/GenBank/DDBJ whole genome shotgun (WGS) entry which is preliminary data.</text>
</comment>
<dbReference type="Proteomes" id="UP000289738">
    <property type="component" value="Chromosome B10"/>
</dbReference>
<name>A0A444WX50_ARAHY</name>
<dbReference type="InterPro" id="IPR012340">
    <property type="entry name" value="NA-bd_OB-fold"/>
</dbReference>
<organism evidence="1 2">
    <name type="scientific">Arachis hypogaea</name>
    <name type="common">Peanut</name>
    <dbReference type="NCBI Taxonomy" id="3818"/>
    <lineage>
        <taxon>Eukaryota</taxon>
        <taxon>Viridiplantae</taxon>
        <taxon>Streptophyta</taxon>
        <taxon>Embryophyta</taxon>
        <taxon>Tracheophyta</taxon>
        <taxon>Spermatophyta</taxon>
        <taxon>Magnoliopsida</taxon>
        <taxon>eudicotyledons</taxon>
        <taxon>Gunneridae</taxon>
        <taxon>Pentapetalae</taxon>
        <taxon>rosids</taxon>
        <taxon>fabids</taxon>
        <taxon>Fabales</taxon>
        <taxon>Fabaceae</taxon>
        <taxon>Papilionoideae</taxon>
        <taxon>50 kb inversion clade</taxon>
        <taxon>dalbergioids sensu lato</taxon>
        <taxon>Dalbergieae</taxon>
        <taxon>Pterocarpus clade</taxon>
        <taxon>Arachis</taxon>
    </lineage>
</organism>
<dbReference type="EMBL" id="SDMP01000020">
    <property type="protein sequence ID" value="RYQ82028.1"/>
    <property type="molecule type" value="Genomic_DNA"/>
</dbReference>
<accession>A0A444WX50</accession>